<dbReference type="InterPro" id="IPR019638">
    <property type="entry name" value="DUF2502"/>
</dbReference>
<dbReference type="EMBL" id="FPAV01000010">
    <property type="protein sequence ID" value="SFU05009.1"/>
    <property type="molecule type" value="Genomic_DNA"/>
</dbReference>
<dbReference type="Proteomes" id="UP000199173">
    <property type="component" value="Unassembled WGS sequence"/>
</dbReference>
<dbReference type="RefSeq" id="WP_035886556.1">
    <property type="nucleotide sequence ID" value="NZ_CP065411.1"/>
</dbReference>
<evidence type="ECO:0000256" key="1">
    <source>
        <dbReference type="SAM" id="MobiDB-lite"/>
    </source>
</evidence>
<reference evidence="5 6" key="1">
    <citation type="submission" date="2016-10" db="EMBL/GenBank/DDBJ databases">
        <authorList>
            <person name="Varghese N."/>
            <person name="Submissions S."/>
        </authorList>
    </citation>
    <scope>NUCLEOTIDE SEQUENCE [LARGE SCALE GENOMIC DNA]</scope>
    <source>
        <strain evidence="4 5">NFIX06</strain>
        <strain evidence="3 6">NFIX08</strain>
    </source>
</reference>
<keyword evidence="5" id="KW-1185">Reference proteome</keyword>
<feature type="region of interest" description="Disordered" evidence="1">
    <location>
        <begin position="70"/>
        <end position="95"/>
    </location>
</feature>
<name>A0AAX2ESK4_9ENTR</name>
<organism evidence="3 6">
    <name type="scientific">Kosakonia radicincitans</name>
    <dbReference type="NCBI Taxonomy" id="283686"/>
    <lineage>
        <taxon>Bacteria</taxon>
        <taxon>Pseudomonadati</taxon>
        <taxon>Pseudomonadota</taxon>
        <taxon>Gammaproteobacteria</taxon>
        <taxon>Enterobacterales</taxon>
        <taxon>Enterobacteriaceae</taxon>
        <taxon>Kosakonia</taxon>
    </lineage>
</organism>
<feature type="chain" id="PRO_5043914837" description="DUF2502 domain-containing protein" evidence="2">
    <location>
        <begin position="22"/>
        <end position="95"/>
    </location>
</feature>
<dbReference type="AlphaFoldDB" id="A0AAX2ESK4"/>
<evidence type="ECO:0000313" key="5">
    <source>
        <dbReference type="Proteomes" id="UP000198760"/>
    </source>
</evidence>
<evidence type="ECO:0000256" key="2">
    <source>
        <dbReference type="SAM" id="SignalP"/>
    </source>
</evidence>
<evidence type="ECO:0008006" key="7">
    <source>
        <dbReference type="Google" id="ProtNLM"/>
    </source>
</evidence>
<protein>
    <recommendedName>
        <fullName evidence="7">DUF2502 domain-containing protein</fullName>
    </recommendedName>
</protein>
<accession>A0AAX2ESK4</accession>
<sequence length="95" mass="11417">MLKPVMLALSMMLVAPLAVQAEEITLVPAVKLQIGDRDRGGNYWDGGHWRDHGWWQRHYEWRENRWQPHGHFDDRHDDRHDDHRGGPDDDWHRHP</sequence>
<evidence type="ECO:0000313" key="6">
    <source>
        <dbReference type="Proteomes" id="UP000199173"/>
    </source>
</evidence>
<comment type="caution">
    <text evidence="3">The sequence shown here is derived from an EMBL/GenBank/DDBJ whole genome shotgun (WGS) entry which is preliminary data.</text>
</comment>
<dbReference type="Pfam" id="PF10697">
    <property type="entry name" value="DUF2502"/>
    <property type="match status" value="1"/>
</dbReference>
<evidence type="ECO:0000313" key="4">
    <source>
        <dbReference type="EMBL" id="SFU05009.1"/>
    </source>
</evidence>
<gene>
    <name evidence="4" type="ORF">SAMN03159428_03721</name>
    <name evidence="3" type="ORF">SAMN03159514_02504</name>
</gene>
<proteinExistence type="predicted"/>
<dbReference type="EMBL" id="FOYJ01000005">
    <property type="protein sequence ID" value="SFR14258.1"/>
    <property type="molecule type" value="Genomic_DNA"/>
</dbReference>
<keyword evidence="2" id="KW-0732">Signal</keyword>
<dbReference type="Proteomes" id="UP000198760">
    <property type="component" value="Unassembled WGS sequence"/>
</dbReference>
<evidence type="ECO:0000313" key="3">
    <source>
        <dbReference type="EMBL" id="SFR14258.1"/>
    </source>
</evidence>
<feature type="signal peptide" evidence="2">
    <location>
        <begin position="1"/>
        <end position="21"/>
    </location>
</feature>